<keyword evidence="1" id="KW-0812">Transmembrane</keyword>
<feature type="transmembrane region" description="Helical" evidence="1">
    <location>
        <begin position="82"/>
        <end position="105"/>
    </location>
</feature>
<accession>A0A4Q8AQL0</accession>
<comment type="caution">
    <text evidence="2">The sequence shown here is derived from an EMBL/GenBank/DDBJ whole genome shotgun (WGS) entry which is preliminary data.</text>
</comment>
<dbReference type="Proteomes" id="UP000291483">
    <property type="component" value="Unassembled WGS sequence"/>
</dbReference>
<evidence type="ECO:0000313" key="2">
    <source>
        <dbReference type="EMBL" id="RZU66984.1"/>
    </source>
</evidence>
<protein>
    <submittedName>
        <fullName evidence="2">Uncharacterized protein</fullName>
    </submittedName>
</protein>
<name>A0A4Q8AQL0_9MICO</name>
<feature type="transmembrane region" description="Helical" evidence="1">
    <location>
        <begin position="51"/>
        <end position="70"/>
    </location>
</feature>
<dbReference type="AlphaFoldDB" id="A0A4Q8AQL0"/>
<evidence type="ECO:0000256" key="1">
    <source>
        <dbReference type="SAM" id="Phobius"/>
    </source>
</evidence>
<keyword evidence="1" id="KW-0472">Membrane</keyword>
<gene>
    <name evidence="2" type="ORF">EV379_3359</name>
</gene>
<dbReference type="EMBL" id="SHLC01000001">
    <property type="protein sequence ID" value="RZU66984.1"/>
    <property type="molecule type" value="Genomic_DNA"/>
</dbReference>
<organism evidence="2 3">
    <name type="scientific">Microterricola gilva</name>
    <dbReference type="NCBI Taxonomy" id="393267"/>
    <lineage>
        <taxon>Bacteria</taxon>
        <taxon>Bacillati</taxon>
        <taxon>Actinomycetota</taxon>
        <taxon>Actinomycetes</taxon>
        <taxon>Micrococcales</taxon>
        <taxon>Microbacteriaceae</taxon>
        <taxon>Microterricola</taxon>
    </lineage>
</organism>
<proteinExistence type="predicted"/>
<dbReference type="OrthoDB" id="2087674at201174"/>
<feature type="transmembrane region" description="Helical" evidence="1">
    <location>
        <begin position="111"/>
        <end position="131"/>
    </location>
</feature>
<feature type="transmembrane region" description="Helical" evidence="1">
    <location>
        <begin position="12"/>
        <end position="39"/>
    </location>
</feature>
<evidence type="ECO:0000313" key="3">
    <source>
        <dbReference type="Proteomes" id="UP000291483"/>
    </source>
</evidence>
<reference evidence="2 3" key="1">
    <citation type="submission" date="2019-02" db="EMBL/GenBank/DDBJ databases">
        <title>Sequencing the genomes of 1000 actinobacteria strains.</title>
        <authorList>
            <person name="Klenk H.-P."/>
        </authorList>
    </citation>
    <scope>NUCLEOTIDE SEQUENCE [LARGE SCALE GENOMIC DNA]</scope>
    <source>
        <strain evidence="2 3">DSM 18319</strain>
    </source>
</reference>
<keyword evidence="3" id="KW-1185">Reference proteome</keyword>
<sequence>MPSTTENAIRRLHLWALVFRGVAVGWSTLTVLTFGSLAMWGQTGFHEAHPFLVGGTVLSVFYTAALIWPVKPDVRHRLPRIVMVLRWQVATGITIAFALGFAARAELQMSFWLYGTYLVLSAIFLISISLVSQGLQKRYAESDDEARRAVLDDLVGRIAANTANQLRSAMPEFLALANATDEPAQKQRTSSALGRWACRVLGKFDGNAPR</sequence>
<dbReference type="RefSeq" id="WP_130507098.1">
    <property type="nucleotide sequence ID" value="NZ_SHLC01000001.1"/>
</dbReference>
<keyword evidence="1" id="KW-1133">Transmembrane helix</keyword>